<comment type="caution">
    <text evidence="1">The sequence shown here is derived from an EMBL/GenBank/DDBJ whole genome shotgun (WGS) entry which is preliminary data.</text>
</comment>
<keyword evidence="2" id="KW-1185">Reference proteome</keyword>
<dbReference type="Proteomes" id="UP001497382">
    <property type="component" value="Unassembled WGS sequence"/>
</dbReference>
<evidence type="ECO:0000313" key="2">
    <source>
        <dbReference type="Proteomes" id="UP001497382"/>
    </source>
</evidence>
<gene>
    <name evidence="1" type="ORF">LARSCL_LOCUS12934</name>
</gene>
<organism evidence="1 2">
    <name type="scientific">Larinioides sclopetarius</name>
    <dbReference type="NCBI Taxonomy" id="280406"/>
    <lineage>
        <taxon>Eukaryota</taxon>
        <taxon>Metazoa</taxon>
        <taxon>Ecdysozoa</taxon>
        <taxon>Arthropoda</taxon>
        <taxon>Chelicerata</taxon>
        <taxon>Arachnida</taxon>
        <taxon>Araneae</taxon>
        <taxon>Araneomorphae</taxon>
        <taxon>Entelegynae</taxon>
        <taxon>Araneoidea</taxon>
        <taxon>Araneidae</taxon>
        <taxon>Larinioides</taxon>
    </lineage>
</organism>
<accession>A0AAV2ALK3</accession>
<dbReference type="EMBL" id="CAXIEN010000175">
    <property type="protein sequence ID" value="CAL1284069.1"/>
    <property type="molecule type" value="Genomic_DNA"/>
</dbReference>
<sequence>MFTIKERTAVVSTRLRRMNRSEKIFFVNSRIQVPAGQQFSRSCE</sequence>
<reference evidence="1 2" key="1">
    <citation type="submission" date="2024-04" db="EMBL/GenBank/DDBJ databases">
        <authorList>
            <person name="Rising A."/>
            <person name="Reimegard J."/>
            <person name="Sonavane S."/>
            <person name="Akerstrom W."/>
            <person name="Nylinder S."/>
            <person name="Hedman E."/>
            <person name="Kallberg Y."/>
        </authorList>
    </citation>
    <scope>NUCLEOTIDE SEQUENCE [LARGE SCALE GENOMIC DNA]</scope>
</reference>
<evidence type="ECO:0000313" key="1">
    <source>
        <dbReference type="EMBL" id="CAL1284069.1"/>
    </source>
</evidence>
<protein>
    <submittedName>
        <fullName evidence="1">Uncharacterized protein</fullName>
    </submittedName>
</protein>
<dbReference type="AlphaFoldDB" id="A0AAV2ALK3"/>
<proteinExistence type="predicted"/>
<name>A0AAV2ALK3_9ARAC</name>